<reference evidence="1 2" key="1">
    <citation type="submission" date="2019-08" db="EMBL/GenBank/DDBJ databases">
        <title>The genome of the soybean aphid Biotype 1, its phylome, world population structure and adaptation to the North American continent.</title>
        <authorList>
            <person name="Giordano R."/>
            <person name="Donthu R.K."/>
            <person name="Hernandez A.G."/>
            <person name="Wright C.L."/>
            <person name="Zimin A.V."/>
        </authorList>
    </citation>
    <scope>NUCLEOTIDE SEQUENCE [LARGE SCALE GENOMIC DNA]</scope>
    <source>
        <tissue evidence="1">Whole aphids</tissue>
    </source>
</reference>
<protein>
    <submittedName>
        <fullName evidence="1">Uncharacterized protein</fullName>
    </submittedName>
</protein>
<keyword evidence="2" id="KW-1185">Reference proteome</keyword>
<accession>A0A6G0TIK5</accession>
<sequence length="284" mass="32425">MVSIHPILSSIDYSSMIYVFHTNDETEKFVNLSFENCNISSNFVINIMLKKNLLQSEAIHENVNSHIENCTMLRYKLIELLAVVSNVARGVKLVIVVIMKLNLIHLDLESNVIPCVNCQSYMIHRLVGTQINGAKDGTFGYLTTVQWFNTFVAFIMVSISRIKLILRDHFRIDRSYQSLLQYYVLLVHRKDKAVSGINNVMTTLYLGNEEKSYTVEKRRCKNYYTVLKIKCLYGKKKTLQSPEMGESMIKNIMIIIKRYNCPGGGSVGSSSWITTVAAPDTELK</sequence>
<dbReference type="AlphaFoldDB" id="A0A6G0TIK5"/>
<dbReference type="Proteomes" id="UP000475862">
    <property type="component" value="Unassembled WGS sequence"/>
</dbReference>
<comment type="caution">
    <text evidence="1">The sequence shown here is derived from an EMBL/GenBank/DDBJ whole genome shotgun (WGS) entry which is preliminary data.</text>
</comment>
<evidence type="ECO:0000313" key="2">
    <source>
        <dbReference type="Proteomes" id="UP000475862"/>
    </source>
</evidence>
<dbReference type="EMBL" id="VYZN01000034">
    <property type="protein sequence ID" value="KAE9533492.1"/>
    <property type="molecule type" value="Genomic_DNA"/>
</dbReference>
<proteinExistence type="predicted"/>
<evidence type="ECO:0000313" key="1">
    <source>
        <dbReference type="EMBL" id="KAE9533492.1"/>
    </source>
</evidence>
<gene>
    <name evidence="1" type="ORF">AGLY_009130</name>
</gene>
<organism evidence="1 2">
    <name type="scientific">Aphis glycines</name>
    <name type="common">Soybean aphid</name>
    <dbReference type="NCBI Taxonomy" id="307491"/>
    <lineage>
        <taxon>Eukaryota</taxon>
        <taxon>Metazoa</taxon>
        <taxon>Ecdysozoa</taxon>
        <taxon>Arthropoda</taxon>
        <taxon>Hexapoda</taxon>
        <taxon>Insecta</taxon>
        <taxon>Pterygota</taxon>
        <taxon>Neoptera</taxon>
        <taxon>Paraneoptera</taxon>
        <taxon>Hemiptera</taxon>
        <taxon>Sternorrhyncha</taxon>
        <taxon>Aphidomorpha</taxon>
        <taxon>Aphidoidea</taxon>
        <taxon>Aphididae</taxon>
        <taxon>Aphidini</taxon>
        <taxon>Aphis</taxon>
        <taxon>Aphis</taxon>
    </lineage>
</organism>
<name>A0A6G0TIK5_APHGL</name>